<name>A0A518K8C1_9BACT</name>
<dbReference type="PANTHER" id="PTHR11373:SF4">
    <property type="entry name" value="DEOXYNUCLEOSIDE TRIPHOSPHATE TRIPHOSPHOHYDROLASE SAMHD1"/>
    <property type="match status" value="1"/>
</dbReference>
<dbReference type="InterPro" id="IPR003607">
    <property type="entry name" value="HD/PDEase_dom"/>
</dbReference>
<dbReference type="GO" id="GO:0008832">
    <property type="term" value="F:dGTPase activity"/>
    <property type="evidence" value="ECO:0007669"/>
    <property type="project" value="TreeGrafter"/>
</dbReference>
<dbReference type="EMBL" id="CP036349">
    <property type="protein sequence ID" value="QDV74046.1"/>
    <property type="molecule type" value="Genomic_DNA"/>
</dbReference>
<evidence type="ECO:0000313" key="3">
    <source>
        <dbReference type="Proteomes" id="UP000316426"/>
    </source>
</evidence>
<dbReference type="PROSITE" id="PS51831">
    <property type="entry name" value="HD"/>
    <property type="match status" value="1"/>
</dbReference>
<accession>A0A518K8C1</accession>
<dbReference type="CDD" id="cd00077">
    <property type="entry name" value="HDc"/>
    <property type="match status" value="1"/>
</dbReference>
<evidence type="ECO:0000259" key="1">
    <source>
        <dbReference type="PROSITE" id="PS51831"/>
    </source>
</evidence>
<dbReference type="Proteomes" id="UP000316426">
    <property type="component" value="Chromosome"/>
</dbReference>
<dbReference type="SUPFAM" id="SSF109604">
    <property type="entry name" value="HD-domain/PDEase-like"/>
    <property type="match status" value="1"/>
</dbReference>
<dbReference type="RefSeq" id="WP_145112101.1">
    <property type="nucleotide sequence ID" value="NZ_CP036349.1"/>
</dbReference>
<evidence type="ECO:0000313" key="2">
    <source>
        <dbReference type="EMBL" id="QDV74046.1"/>
    </source>
</evidence>
<reference evidence="2 3" key="1">
    <citation type="submission" date="2019-02" db="EMBL/GenBank/DDBJ databases">
        <title>Deep-cultivation of Planctomycetes and their phenomic and genomic characterization uncovers novel biology.</title>
        <authorList>
            <person name="Wiegand S."/>
            <person name="Jogler M."/>
            <person name="Boedeker C."/>
            <person name="Pinto D."/>
            <person name="Vollmers J."/>
            <person name="Rivas-Marin E."/>
            <person name="Kohn T."/>
            <person name="Peeters S.H."/>
            <person name="Heuer A."/>
            <person name="Rast P."/>
            <person name="Oberbeckmann S."/>
            <person name="Bunk B."/>
            <person name="Jeske O."/>
            <person name="Meyerdierks A."/>
            <person name="Storesund J.E."/>
            <person name="Kallscheuer N."/>
            <person name="Luecker S."/>
            <person name="Lage O.M."/>
            <person name="Pohl T."/>
            <person name="Merkel B.J."/>
            <person name="Hornburger P."/>
            <person name="Mueller R.-W."/>
            <person name="Bruemmer F."/>
            <person name="Labrenz M."/>
            <person name="Spormann A.M."/>
            <person name="Op den Camp H."/>
            <person name="Overmann J."/>
            <person name="Amann R."/>
            <person name="Jetten M.S.M."/>
            <person name="Mascher T."/>
            <person name="Medema M.H."/>
            <person name="Devos D.P."/>
            <person name="Kaster A.-K."/>
            <person name="Ovreas L."/>
            <person name="Rohde M."/>
            <person name="Galperin M.Y."/>
            <person name="Jogler C."/>
        </authorList>
    </citation>
    <scope>NUCLEOTIDE SEQUENCE [LARGE SCALE GENOMIC DNA]</scope>
    <source>
        <strain evidence="2 3">Spa11</strain>
    </source>
</reference>
<dbReference type="InterPro" id="IPR050135">
    <property type="entry name" value="dGTPase-like"/>
</dbReference>
<dbReference type="GO" id="GO:0006203">
    <property type="term" value="P:dGTP catabolic process"/>
    <property type="evidence" value="ECO:0007669"/>
    <property type="project" value="TreeGrafter"/>
</dbReference>
<dbReference type="AlphaFoldDB" id="A0A518K8C1"/>
<sequence length="469" mass="54093">MKDFTRESLVHDPVHGYVPFVSVVPDGEVSERRLLDNPWLQRLRQIHQLQTAWWVYPSAEHTRFQHVIGAMHMASRAVETLYESLHDVCKGDVPSRKAVDCLCRTAALLHDVGHGPFGHFFDEHFLKPHYGLTHETLGAFIIEHELAKLLEGIYECPSGRMQAGESIDPAHVAMLIQRPKRDDSSEWPRWLVLLRSLFCGLYTVDSMDFVLRDAYMTGYSARAYDLERLLRYSFFSDRGLTIHQKGLSALIKFVQTKSELFRAVYFHRTVRAIDKTLRDIFVDSRELLFPHDPRERLDDYCRFTEWSLLIDVSRWAESSDAKKRLLAPRWERILGREVDWIAVEDRNVTYRPGESEQSSLFSDAGLLEHAIRSRLPADIEDLPMQIDLPRHIYRPDALAATAGQNYQFKPSTGKVYPLTDDQLFRQLPVAHRACRVYLQKNHPKEHAAAVGEALDALVGSRSEDDLTNM</sequence>
<dbReference type="KEGG" id="bmei:Spa11_22450"/>
<dbReference type="SMART" id="SM00471">
    <property type="entry name" value="HDc"/>
    <property type="match status" value="1"/>
</dbReference>
<proteinExistence type="predicted"/>
<dbReference type="Gene3D" id="1.10.3210.10">
    <property type="entry name" value="Hypothetical protein af1432"/>
    <property type="match status" value="1"/>
</dbReference>
<keyword evidence="3" id="KW-1185">Reference proteome</keyword>
<dbReference type="Pfam" id="PF01966">
    <property type="entry name" value="HD"/>
    <property type="match status" value="1"/>
</dbReference>
<dbReference type="PANTHER" id="PTHR11373">
    <property type="entry name" value="DEOXYNUCLEOSIDE TRIPHOSPHATE TRIPHOSPHOHYDROLASE"/>
    <property type="match status" value="1"/>
</dbReference>
<dbReference type="InterPro" id="IPR006674">
    <property type="entry name" value="HD_domain"/>
</dbReference>
<gene>
    <name evidence="2" type="ORF">Spa11_22450</name>
</gene>
<organism evidence="2 3">
    <name type="scientific">Botrimarina mediterranea</name>
    <dbReference type="NCBI Taxonomy" id="2528022"/>
    <lineage>
        <taxon>Bacteria</taxon>
        <taxon>Pseudomonadati</taxon>
        <taxon>Planctomycetota</taxon>
        <taxon>Planctomycetia</taxon>
        <taxon>Pirellulales</taxon>
        <taxon>Lacipirellulaceae</taxon>
        <taxon>Botrimarina</taxon>
    </lineage>
</organism>
<feature type="domain" description="HD" evidence="1">
    <location>
        <begin position="63"/>
        <end position="185"/>
    </location>
</feature>
<protein>
    <submittedName>
        <fullName evidence="2">HD domain protein</fullName>
    </submittedName>
</protein>